<dbReference type="EMBL" id="CACVKT020007550">
    <property type="protein sequence ID" value="CAC5408511.1"/>
    <property type="molecule type" value="Genomic_DNA"/>
</dbReference>
<name>A0A6J8DLZ3_MYTCO</name>
<evidence type="ECO:0000313" key="2">
    <source>
        <dbReference type="Proteomes" id="UP000507470"/>
    </source>
</evidence>
<dbReference type="Proteomes" id="UP000507470">
    <property type="component" value="Unassembled WGS sequence"/>
</dbReference>
<gene>
    <name evidence="1" type="ORF">MCOR_41896</name>
</gene>
<protein>
    <submittedName>
        <fullName evidence="1">Uncharacterized protein</fullName>
    </submittedName>
</protein>
<dbReference type="AlphaFoldDB" id="A0A6J8DLZ3"/>
<accession>A0A6J8DLZ3</accession>
<organism evidence="1 2">
    <name type="scientific">Mytilus coruscus</name>
    <name type="common">Sea mussel</name>
    <dbReference type="NCBI Taxonomy" id="42192"/>
    <lineage>
        <taxon>Eukaryota</taxon>
        <taxon>Metazoa</taxon>
        <taxon>Spiralia</taxon>
        <taxon>Lophotrochozoa</taxon>
        <taxon>Mollusca</taxon>
        <taxon>Bivalvia</taxon>
        <taxon>Autobranchia</taxon>
        <taxon>Pteriomorphia</taxon>
        <taxon>Mytilida</taxon>
        <taxon>Mytiloidea</taxon>
        <taxon>Mytilidae</taxon>
        <taxon>Mytilinae</taxon>
        <taxon>Mytilus</taxon>
    </lineage>
</organism>
<proteinExistence type="predicted"/>
<reference evidence="1 2" key="1">
    <citation type="submission" date="2020-06" db="EMBL/GenBank/DDBJ databases">
        <authorList>
            <person name="Li R."/>
            <person name="Bekaert M."/>
        </authorList>
    </citation>
    <scope>NUCLEOTIDE SEQUENCE [LARGE SCALE GENOMIC DNA]</scope>
    <source>
        <strain evidence="2">wild</strain>
    </source>
</reference>
<keyword evidence="2" id="KW-1185">Reference proteome</keyword>
<dbReference type="OrthoDB" id="6323588at2759"/>
<sequence>MPKIKEIKTTQAERTLLDYYRKKYIQSVKQLSIRQQNTKFKAGTLPLYAHQKETQSVDTIDFYKLLIDEKETVLNLINNEKERRICDLIICKTYIEKPVKSDDICGNMFVNSPGNPFICKTIDCMTISIDHVVKELYLNSQINIKSNQISISELLYVELIGKPQDKNSSGDEQDEDINAVIGITESSGT</sequence>
<evidence type="ECO:0000313" key="1">
    <source>
        <dbReference type="EMBL" id="CAC5408511.1"/>
    </source>
</evidence>